<dbReference type="SUPFAM" id="SSF56091">
    <property type="entry name" value="DNA ligase/mRNA capping enzyme, catalytic domain"/>
    <property type="match status" value="1"/>
</dbReference>
<comment type="caution">
    <text evidence="2">The sequence shown here is derived from an EMBL/GenBank/DDBJ whole genome shotgun (WGS) entry which is preliminary data.</text>
</comment>
<dbReference type="InterPro" id="IPR052732">
    <property type="entry name" value="Cell-binding_unc_protein"/>
</dbReference>
<name>A0A8J8GKA0_9EURY</name>
<dbReference type="Gene3D" id="3.30.470.30">
    <property type="entry name" value="DNA ligase/mRNA capping enzyme"/>
    <property type="match status" value="1"/>
</dbReference>
<dbReference type="RefSeq" id="WP_174701820.1">
    <property type="nucleotide sequence ID" value="NZ_JABURA010000001.1"/>
</dbReference>
<organism evidence="2 3">
    <name type="scientific">Haloterrigena gelatinilytica</name>
    <dbReference type="NCBI Taxonomy" id="2741724"/>
    <lineage>
        <taxon>Archaea</taxon>
        <taxon>Methanobacteriati</taxon>
        <taxon>Methanobacteriota</taxon>
        <taxon>Stenosarchaea group</taxon>
        <taxon>Halobacteria</taxon>
        <taxon>Halobacteriales</taxon>
        <taxon>Natrialbaceae</taxon>
        <taxon>Haloterrigena</taxon>
    </lineage>
</organism>
<evidence type="ECO:0000259" key="1">
    <source>
        <dbReference type="Pfam" id="PF09414"/>
    </source>
</evidence>
<dbReference type="GO" id="GO:0016874">
    <property type="term" value="F:ligase activity"/>
    <property type="evidence" value="ECO:0007669"/>
    <property type="project" value="UniProtKB-KW"/>
</dbReference>
<dbReference type="OrthoDB" id="387505at2157"/>
<gene>
    <name evidence="2" type="ORF">HT576_08995</name>
</gene>
<dbReference type="PANTHER" id="PTHR43883">
    <property type="entry name" value="SLR0207 PROTEIN"/>
    <property type="match status" value="1"/>
</dbReference>
<dbReference type="Pfam" id="PF09414">
    <property type="entry name" value="RNA_ligase"/>
    <property type="match status" value="1"/>
</dbReference>
<dbReference type="PANTHER" id="PTHR43883:SF1">
    <property type="entry name" value="GLUCONOKINASE"/>
    <property type="match status" value="1"/>
</dbReference>
<proteinExistence type="predicted"/>
<feature type="domain" description="RNA ligase" evidence="1">
    <location>
        <begin position="31"/>
        <end position="186"/>
    </location>
</feature>
<evidence type="ECO:0000313" key="3">
    <source>
        <dbReference type="Proteomes" id="UP000728647"/>
    </source>
</evidence>
<dbReference type="InterPro" id="IPR021122">
    <property type="entry name" value="RNA_ligase_dom_REL/Rnl2"/>
</dbReference>
<evidence type="ECO:0000313" key="2">
    <source>
        <dbReference type="EMBL" id="NUB91156.1"/>
    </source>
</evidence>
<sequence length="294" mass="34298">MKHLPWSEEDAREQKWLDTVDDLLFSDGGMVVMTEKMDGSQACLTKDKVYARSHGHEAEHHSFDLLKKQHAEEYSDLIPEHLAIYGEWLYAKHSIKYTHLPDYFLAFGVYDRITDIWMDWKRVSEVCDIIGLGLVPVRYTGFWPMEQMQQEPEIGSYHGDTAEGYVLRYAGAFKHEDFDQAMAKCVRETMYRQMSTGNGRRSSGTNWLKISETHLRGIELTDEIETKAYHVHCQCPKDSLERISLLYHTHPDEQDWMTPKHCGDCDSDVEVDELVYRKDVEEEFLDKEGESTEN</sequence>
<dbReference type="EMBL" id="JABURA010000001">
    <property type="protein sequence ID" value="NUB91156.1"/>
    <property type="molecule type" value="Genomic_DNA"/>
</dbReference>
<dbReference type="AlphaFoldDB" id="A0A8J8GKA0"/>
<keyword evidence="2" id="KW-0436">Ligase</keyword>
<reference evidence="2" key="1">
    <citation type="submission" date="2020-06" db="EMBL/GenBank/DDBJ databases">
        <title>Haloterrigena sp. nov., an extremely halophilic archaeon isolated from a saline sediment.</title>
        <authorList>
            <person name="Liu B.-B."/>
        </authorList>
    </citation>
    <scope>NUCLEOTIDE SEQUENCE</scope>
    <source>
        <strain evidence="2">SYSU A121-1</strain>
    </source>
</reference>
<dbReference type="Proteomes" id="UP000728647">
    <property type="component" value="Unassembled WGS sequence"/>
</dbReference>
<accession>A0A8J8GKA0</accession>
<protein>
    <submittedName>
        <fullName evidence="2">RNA ligase family protein</fullName>
    </submittedName>
</protein>